<gene>
    <name evidence="2" type="ORF">SAMN02910451_02712</name>
</gene>
<proteinExistence type="predicted"/>
<dbReference type="RefSeq" id="WP_074463130.1">
    <property type="nucleotide sequence ID" value="NZ_FMUR01000018.1"/>
</dbReference>
<protein>
    <submittedName>
        <fullName evidence="2">Polysaccharide pyruvyl transferase</fullName>
    </submittedName>
</protein>
<dbReference type="Proteomes" id="UP000183047">
    <property type="component" value="Unassembled WGS sequence"/>
</dbReference>
<keyword evidence="2" id="KW-0808">Transferase</keyword>
<dbReference type="EMBL" id="FMUR01000018">
    <property type="protein sequence ID" value="SCY46350.1"/>
    <property type="molecule type" value="Genomic_DNA"/>
</dbReference>
<organism evidence="2 3">
    <name type="scientific">Butyrivibrio hungatei</name>
    <dbReference type="NCBI Taxonomy" id="185008"/>
    <lineage>
        <taxon>Bacteria</taxon>
        <taxon>Bacillati</taxon>
        <taxon>Bacillota</taxon>
        <taxon>Clostridia</taxon>
        <taxon>Lachnospirales</taxon>
        <taxon>Lachnospiraceae</taxon>
        <taxon>Butyrivibrio</taxon>
    </lineage>
</organism>
<dbReference type="InterPro" id="IPR007345">
    <property type="entry name" value="Polysacch_pyruvyl_Trfase"/>
</dbReference>
<sequence>MGKIKVGIITLSASDNCGSLLQAYALQEYLKKSCDAEVTILNLVTDASDKLYEISPVKYLRHPSLFRFYLKNYKKNKRQKEDYQEFREKYLNLTPKIYRNVEELKNLDEEYGFDVIIAGSDQIWNINMLDFSDCFYLPVSTGARKVAYAASMGSMLEFPESKKEWAINCVKDFYRVSVREKSASKTLGNSGFMDVPVVCDPTMLHDHDFWLETAGDRMIKTKYIFYYSWAYSDDDMNKIVADFAKEKNLPVYVINPTKWRFYNPKDYDFVLNEMSGPSAFLNLMAYAEYAFVQSFHGCVFASLFRKNFFFLNERESGIDFRSGGLLNLIGANDRIVHSFDDTRIAEQAGMGYSNSEVNVLIEKSKNYLIETCTI</sequence>
<name>A0A1G5G509_9FIRM</name>
<evidence type="ECO:0000313" key="2">
    <source>
        <dbReference type="EMBL" id="SCY46350.1"/>
    </source>
</evidence>
<dbReference type="AlphaFoldDB" id="A0A1G5G509"/>
<keyword evidence="3" id="KW-1185">Reference proteome</keyword>
<evidence type="ECO:0000259" key="1">
    <source>
        <dbReference type="Pfam" id="PF04230"/>
    </source>
</evidence>
<evidence type="ECO:0000313" key="3">
    <source>
        <dbReference type="Proteomes" id="UP000183047"/>
    </source>
</evidence>
<accession>A0A1G5G509</accession>
<dbReference type="Pfam" id="PF04230">
    <property type="entry name" value="PS_pyruv_trans"/>
    <property type="match status" value="1"/>
</dbReference>
<reference evidence="3" key="1">
    <citation type="submission" date="2016-10" db="EMBL/GenBank/DDBJ databases">
        <authorList>
            <person name="Varghese N."/>
            <person name="Submissions S."/>
        </authorList>
    </citation>
    <scope>NUCLEOTIDE SEQUENCE [LARGE SCALE GENOMIC DNA]</scope>
    <source>
        <strain evidence="3">XBD2006</strain>
    </source>
</reference>
<dbReference type="GO" id="GO:0016740">
    <property type="term" value="F:transferase activity"/>
    <property type="evidence" value="ECO:0007669"/>
    <property type="project" value="UniProtKB-KW"/>
</dbReference>
<feature type="domain" description="Polysaccharide pyruvyl transferase" evidence="1">
    <location>
        <begin position="16"/>
        <end position="312"/>
    </location>
</feature>
<dbReference type="OrthoDB" id="9799278at2"/>